<keyword evidence="5 7" id="KW-0573">Peptidoglycan synthesis</keyword>
<evidence type="ECO:0000256" key="2">
    <source>
        <dbReference type="ARBA" id="ARBA00005992"/>
    </source>
</evidence>
<organism evidence="9 10">
    <name type="scientific">Xanthobacter dioxanivorans</name>
    <dbReference type="NCBI Taxonomy" id="2528964"/>
    <lineage>
        <taxon>Bacteria</taxon>
        <taxon>Pseudomonadati</taxon>
        <taxon>Pseudomonadota</taxon>
        <taxon>Alphaproteobacteria</taxon>
        <taxon>Hyphomicrobiales</taxon>
        <taxon>Xanthobacteraceae</taxon>
        <taxon>Xanthobacter</taxon>
    </lineage>
</organism>
<evidence type="ECO:0000256" key="4">
    <source>
        <dbReference type="ARBA" id="ARBA00022960"/>
    </source>
</evidence>
<dbReference type="InterPro" id="IPR038063">
    <property type="entry name" value="Transpep_catalytic_dom"/>
</dbReference>
<dbReference type="Pfam" id="PF03734">
    <property type="entry name" value="YkuD"/>
    <property type="match status" value="1"/>
</dbReference>
<dbReference type="PANTHER" id="PTHR38589:SF1">
    <property type="entry name" value="BLR0621 PROTEIN"/>
    <property type="match status" value="1"/>
</dbReference>
<dbReference type="GO" id="GO:0016740">
    <property type="term" value="F:transferase activity"/>
    <property type="evidence" value="ECO:0007669"/>
    <property type="project" value="UniProtKB-KW"/>
</dbReference>
<evidence type="ECO:0000256" key="3">
    <source>
        <dbReference type="ARBA" id="ARBA00022679"/>
    </source>
</evidence>
<feature type="active site" description="Proton donor/acceptor" evidence="7">
    <location>
        <position position="147"/>
    </location>
</feature>
<dbReference type="AlphaFoldDB" id="A0A974PRJ9"/>
<evidence type="ECO:0000259" key="8">
    <source>
        <dbReference type="PROSITE" id="PS52029"/>
    </source>
</evidence>
<protein>
    <submittedName>
        <fullName evidence="9">L,D-transpeptidase family protein</fullName>
    </submittedName>
</protein>
<name>A0A974PRJ9_9HYPH</name>
<comment type="pathway">
    <text evidence="1 7">Cell wall biogenesis; peptidoglycan biosynthesis.</text>
</comment>
<dbReference type="KEGG" id="xdi:EZH22_08795"/>
<dbReference type="GO" id="GO:0008360">
    <property type="term" value="P:regulation of cell shape"/>
    <property type="evidence" value="ECO:0007669"/>
    <property type="project" value="UniProtKB-UniRule"/>
</dbReference>
<keyword evidence="4 7" id="KW-0133">Cell shape</keyword>
<sequence>MRARYPVGISKITVRRRPGAAHLGLLRAGALALPVAIGRAGTGFDKREGDGRTPAGTWRIRRLLYRPDHGQRPVTRLPAAPLRKGDGWCDEPSDRRYNRAVRLPLGGTRPVSHERMWRDDDVYDLVLVLDHNTRPRVAGRGSAVFVHLARPGFAPTAGCVALRRADLVRLLARLRPGARLVVEHG</sequence>
<evidence type="ECO:0000256" key="1">
    <source>
        <dbReference type="ARBA" id="ARBA00004752"/>
    </source>
</evidence>
<dbReference type="GO" id="GO:0009252">
    <property type="term" value="P:peptidoglycan biosynthetic process"/>
    <property type="evidence" value="ECO:0007669"/>
    <property type="project" value="UniProtKB-KW"/>
</dbReference>
<dbReference type="PROSITE" id="PS52029">
    <property type="entry name" value="LD_TPASE"/>
    <property type="match status" value="1"/>
</dbReference>
<evidence type="ECO:0000313" key="9">
    <source>
        <dbReference type="EMBL" id="QRG08370.1"/>
    </source>
</evidence>
<dbReference type="GO" id="GO:0004180">
    <property type="term" value="F:carboxypeptidase activity"/>
    <property type="evidence" value="ECO:0007669"/>
    <property type="project" value="UniProtKB-ARBA"/>
</dbReference>
<dbReference type="PANTHER" id="PTHR38589">
    <property type="entry name" value="BLR0621 PROTEIN"/>
    <property type="match status" value="1"/>
</dbReference>
<dbReference type="SUPFAM" id="SSF141523">
    <property type="entry name" value="L,D-transpeptidase catalytic domain-like"/>
    <property type="match status" value="1"/>
</dbReference>
<dbReference type="GO" id="GO:0071555">
    <property type="term" value="P:cell wall organization"/>
    <property type="evidence" value="ECO:0007669"/>
    <property type="project" value="UniProtKB-UniRule"/>
</dbReference>
<proteinExistence type="inferred from homology"/>
<dbReference type="Proteomes" id="UP000596427">
    <property type="component" value="Chromosome"/>
</dbReference>
<evidence type="ECO:0000256" key="6">
    <source>
        <dbReference type="ARBA" id="ARBA00023316"/>
    </source>
</evidence>
<feature type="domain" description="L,D-TPase catalytic" evidence="8">
    <location>
        <begin position="12"/>
        <end position="183"/>
    </location>
</feature>
<dbReference type="EMBL" id="CP063362">
    <property type="protein sequence ID" value="QRG08370.1"/>
    <property type="molecule type" value="Genomic_DNA"/>
</dbReference>
<dbReference type="CDD" id="cd16913">
    <property type="entry name" value="YkuD_like"/>
    <property type="match status" value="1"/>
</dbReference>
<keyword evidence="6 7" id="KW-0961">Cell wall biogenesis/degradation</keyword>
<reference evidence="9 10" key="1">
    <citation type="submission" date="2020-10" db="EMBL/GenBank/DDBJ databases">
        <title>Degradation of 1,4-Dioxane by Xanthobacter sp. YN2, via a Novel Group-2 Soluble Di-Iron Monooxygenase.</title>
        <authorList>
            <person name="Ma F."/>
            <person name="Wang Y."/>
            <person name="Yang J."/>
            <person name="Guo H."/>
            <person name="Su D."/>
            <person name="Yu L."/>
        </authorList>
    </citation>
    <scope>NUCLEOTIDE SEQUENCE [LARGE SCALE GENOMIC DNA]</scope>
    <source>
        <strain evidence="9 10">YN2</strain>
    </source>
</reference>
<keyword evidence="10" id="KW-1185">Reference proteome</keyword>
<comment type="similarity">
    <text evidence="2">Belongs to the YkuD family.</text>
</comment>
<feature type="active site" description="Nucleophile" evidence="7">
    <location>
        <position position="159"/>
    </location>
</feature>
<dbReference type="InterPro" id="IPR005490">
    <property type="entry name" value="LD_TPept_cat_dom"/>
</dbReference>
<gene>
    <name evidence="9" type="ORF">EZH22_08795</name>
</gene>
<evidence type="ECO:0000313" key="10">
    <source>
        <dbReference type="Proteomes" id="UP000596427"/>
    </source>
</evidence>
<evidence type="ECO:0000256" key="5">
    <source>
        <dbReference type="ARBA" id="ARBA00022984"/>
    </source>
</evidence>
<keyword evidence="3" id="KW-0808">Transferase</keyword>
<evidence type="ECO:0000256" key="7">
    <source>
        <dbReference type="PROSITE-ProRule" id="PRU01373"/>
    </source>
</evidence>
<accession>A0A974PRJ9</accession>